<dbReference type="AlphaFoldDB" id="A0A2R4TFR0"/>
<gene>
    <name evidence="6" type="ORF">SLUN_38495</name>
</gene>
<dbReference type="CDD" id="cd02440">
    <property type="entry name" value="AdoMet_MTases"/>
    <property type="match status" value="1"/>
</dbReference>
<evidence type="ECO:0000313" key="7">
    <source>
        <dbReference type="Proteomes" id="UP000244201"/>
    </source>
</evidence>
<dbReference type="PANTHER" id="PTHR43667">
    <property type="entry name" value="CYCLOPROPANE-FATTY-ACYL-PHOSPHOLIPID SYNTHASE"/>
    <property type="match status" value="1"/>
</dbReference>
<dbReference type="GeneID" id="55661124"/>
<dbReference type="OrthoDB" id="9782855at2"/>
<evidence type="ECO:0000256" key="4">
    <source>
        <dbReference type="ARBA" id="ARBA00022691"/>
    </source>
</evidence>
<dbReference type="RefSeq" id="WP_108155215.1">
    <property type="nucleotide sequence ID" value="NZ_CP026305.1"/>
</dbReference>
<dbReference type="KEGG" id="slk:SLUN_38495"/>
<keyword evidence="4" id="KW-0949">S-adenosyl-L-methionine</keyword>
<keyword evidence="3" id="KW-0808">Transferase</keyword>
<reference evidence="6 7" key="1">
    <citation type="submission" date="2018-01" db="EMBL/GenBank/DDBJ databases">
        <title>Complete genome sequence of Streptomyces lunaelactis MM109T, a Ferroverdin A producer isolated from cave moonmilk deposits.</title>
        <authorList>
            <person name="Naome A."/>
            <person name="Martinet L."/>
            <person name="Maciejewska M."/>
            <person name="Anderssen S."/>
            <person name="Adam D."/>
            <person name="Tenconi E."/>
            <person name="Deflandre B."/>
            <person name="Arguelles-Arias A."/>
            <person name="Calusinska M."/>
            <person name="Copieters W."/>
            <person name="Karim L."/>
            <person name="Hanikenne M."/>
            <person name="Baurain D."/>
            <person name="van Wezel G."/>
            <person name="Smargiasso N."/>
            <person name="de Pauw E."/>
            <person name="Delfosse P."/>
            <person name="Rigali S."/>
        </authorList>
    </citation>
    <scope>NUCLEOTIDE SEQUENCE [LARGE SCALE GENOMIC DNA]</scope>
    <source>
        <strain evidence="6 7">MM109</strain>
        <plasmid evidence="7">Plasmid pslun1</plasmid>
    </source>
</reference>
<dbReference type="Proteomes" id="UP000244201">
    <property type="component" value="Plasmid pSLUN1"/>
</dbReference>
<evidence type="ECO:0000256" key="1">
    <source>
        <dbReference type="ARBA" id="ARBA00010815"/>
    </source>
</evidence>
<accession>A0A2R4TFR0</accession>
<evidence type="ECO:0000256" key="2">
    <source>
        <dbReference type="ARBA" id="ARBA00022603"/>
    </source>
</evidence>
<keyword evidence="5" id="KW-0443">Lipid metabolism</keyword>
<evidence type="ECO:0000256" key="3">
    <source>
        <dbReference type="ARBA" id="ARBA00022679"/>
    </source>
</evidence>
<protein>
    <submittedName>
        <fullName evidence="6">Cyclopropane-fatty-acyl-phospholipid synthase</fullName>
    </submittedName>
</protein>
<name>A0A2R4TFR0_9ACTN</name>
<comment type="similarity">
    <text evidence="1">Belongs to the CFA/CMAS family.</text>
</comment>
<dbReference type="InterPro" id="IPR029063">
    <property type="entry name" value="SAM-dependent_MTases_sf"/>
</dbReference>
<geneLocation type="plasmid" evidence="7">
    <name>pslun1</name>
</geneLocation>
<organism evidence="6 7">
    <name type="scientific">Streptomyces lunaelactis</name>
    <dbReference type="NCBI Taxonomy" id="1535768"/>
    <lineage>
        <taxon>Bacteria</taxon>
        <taxon>Bacillati</taxon>
        <taxon>Actinomycetota</taxon>
        <taxon>Actinomycetes</taxon>
        <taxon>Kitasatosporales</taxon>
        <taxon>Streptomycetaceae</taxon>
        <taxon>Streptomyces</taxon>
    </lineage>
</organism>
<proteinExistence type="inferred from homology"/>
<evidence type="ECO:0000313" key="6">
    <source>
        <dbReference type="EMBL" id="AVZ77927.1"/>
    </source>
</evidence>
<dbReference type="GO" id="GO:0008168">
    <property type="term" value="F:methyltransferase activity"/>
    <property type="evidence" value="ECO:0007669"/>
    <property type="project" value="UniProtKB-KW"/>
</dbReference>
<dbReference type="PANTHER" id="PTHR43667:SF1">
    <property type="entry name" value="CYCLOPROPANE-FATTY-ACYL-PHOSPHOLIPID SYNTHASE"/>
    <property type="match status" value="1"/>
</dbReference>
<dbReference type="InterPro" id="IPR050723">
    <property type="entry name" value="CFA/CMAS"/>
</dbReference>
<keyword evidence="6" id="KW-0614">Plasmid</keyword>
<dbReference type="EMBL" id="CP026305">
    <property type="protein sequence ID" value="AVZ77927.1"/>
    <property type="molecule type" value="Genomic_DNA"/>
</dbReference>
<dbReference type="GO" id="GO:0032259">
    <property type="term" value="P:methylation"/>
    <property type="evidence" value="ECO:0007669"/>
    <property type="project" value="UniProtKB-KW"/>
</dbReference>
<dbReference type="GO" id="GO:0006629">
    <property type="term" value="P:lipid metabolic process"/>
    <property type="evidence" value="ECO:0007669"/>
    <property type="project" value="UniProtKB-KW"/>
</dbReference>
<sequence>MTTVPGRSVPKGDTIRHHEVSDAFYRLLLGPTMVCSGGYWEDGEGLTETLDEAQERKLDRFVELAGAAGTRRVLDVGCGWGTMLNRLTVVHGVEQAVGLTPSRTQEQFITGFGNPRISARVESWEDHTTQDLYDAAFCINALEQVVPSVLAPRERAERYRAFFSTVGAVLKPGARFVLHTMTAETLPVNGRLLEDLRFLRRADSPFHAGHIPHLHELAQAADGLFDVIEIVNERESFAVACRAWLHRLAQCRDVAVVLAGEEVVARFERCLGIFAYTLEDKFFNNFRVTIARR</sequence>
<keyword evidence="7" id="KW-1185">Reference proteome</keyword>
<dbReference type="Gene3D" id="3.40.50.150">
    <property type="entry name" value="Vaccinia Virus protein VP39"/>
    <property type="match status" value="1"/>
</dbReference>
<dbReference type="SUPFAM" id="SSF53335">
    <property type="entry name" value="S-adenosyl-L-methionine-dependent methyltransferases"/>
    <property type="match status" value="1"/>
</dbReference>
<keyword evidence="2" id="KW-0489">Methyltransferase</keyword>
<dbReference type="Pfam" id="PF02353">
    <property type="entry name" value="CMAS"/>
    <property type="match status" value="1"/>
</dbReference>
<evidence type="ECO:0000256" key="5">
    <source>
        <dbReference type="ARBA" id="ARBA00023098"/>
    </source>
</evidence>